<dbReference type="AlphaFoldDB" id="A0A1Y1X3M7"/>
<feature type="signal peptide" evidence="1">
    <location>
        <begin position="1"/>
        <end position="22"/>
    </location>
</feature>
<dbReference type="EMBL" id="MCFG01000151">
    <property type="protein sequence ID" value="ORX80238.1"/>
    <property type="molecule type" value="Genomic_DNA"/>
</dbReference>
<accession>A0A1Y1X3M7</accession>
<name>A0A1Y1X3M7_9FUNG</name>
<protein>
    <submittedName>
        <fullName evidence="2">Uncharacterized protein</fullName>
    </submittedName>
</protein>
<proteinExistence type="predicted"/>
<evidence type="ECO:0000313" key="3">
    <source>
        <dbReference type="Proteomes" id="UP000193944"/>
    </source>
</evidence>
<keyword evidence="3" id="KW-1185">Reference proteome</keyword>
<comment type="caution">
    <text evidence="2">The sequence shown here is derived from an EMBL/GenBank/DDBJ whole genome shotgun (WGS) entry which is preliminary data.</text>
</comment>
<sequence>MKNFSFISLSLLLLASYGYSLSEEIIDDVSSSLNLNYTASVQFINNAEKINNSFEDVYISSVTENFSFSKCKNECSKVNKKFISIEKDDKNVFTIENFNKFLKSHDVPSITMDSFLDKCIR</sequence>
<evidence type="ECO:0000313" key="2">
    <source>
        <dbReference type="EMBL" id="ORX80238.1"/>
    </source>
</evidence>
<dbReference type="Proteomes" id="UP000193944">
    <property type="component" value="Unassembled WGS sequence"/>
</dbReference>
<reference evidence="2 3" key="2">
    <citation type="submission" date="2016-08" db="EMBL/GenBank/DDBJ databases">
        <title>Pervasive Adenine N6-methylation of Active Genes in Fungi.</title>
        <authorList>
            <consortium name="DOE Joint Genome Institute"/>
            <person name="Mondo S.J."/>
            <person name="Dannebaum R.O."/>
            <person name="Kuo R.C."/>
            <person name="Labutti K."/>
            <person name="Haridas S."/>
            <person name="Kuo A."/>
            <person name="Salamov A."/>
            <person name="Ahrendt S.R."/>
            <person name="Lipzen A."/>
            <person name="Sullivan W."/>
            <person name="Andreopoulos W.B."/>
            <person name="Clum A."/>
            <person name="Lindquist E."/>
            <person name="Daum C."/>
            <person name="Ramamoorthy G.K."/>
            <person name="Gryganskyi A."/>
            <person name="Culley D."/>
            <person name="Magnuson J.K."/>
            <person name="James T.Y."/>
            <person name="O'Malley M.A."/>
            <person name="Stajich J.E."/>
            <person name="Spatafora J.W."/>
            <person name="Visel A."/>
            <person name="Grigoriev I.V."/>
        </authorList>
    </citation>
    <scope>NUCLEOTIDE SEQUENCE [LARGE SCALE GENOMIC DNA]</scope>
    <source>
        <strain evidence="2 3">S4</strain>
    </source>
</reference>
<gene>
    <name evidence="2" type="ORF">BCR32DRAFT_280707</name>
</gene>
<feature type="chain" id="PRO_5011965633" evidence="1">
    <location>
        <begin position="23"/>
        <end position="121"/>
    </location>
</feature>
<organism evidence="2 3">
    <name type="scientific">Anaeromyces robustus</name>
    <dbReference type="NCBI Taxonomy" id="1754192"/>
    <lineage>
        <taxon>Eukaryota</taxon>
        <taxon>Fungi</taxon>
        <taxon>Fungi incertae sedis</taxon>
        <taxon>Chytridiomycota</taxon>
        <taxon>Chytridiomycota incertae sedis</taxon>
        <taxon>Neocallimastigomycetes</taxon>
        <taxon>Neocallimastigales</taxon>
        <taxon>Neocallimastigaceae</taxon>
        <taxon>Anaeromyces</taxon>
    </lineage>
</organism>
<keyword evidence="1" id="KW-0732">Signal</keyword>
<evidence type="ECO:0000256" key="1">
    <source>
        <dbReference type="SAM" id="SignalP"/>
    </source>
</evidence>
<reference evidence="2 3" key="1">
    <citation type="submission" date="2016-08" db="EMBL/GenBank/DDBJ databases">
        <title>A Parts List for Fungal Cellulosomes Revealed by Comparative Genomics.</title>
        <authorList>
            <consortium name="DOE Joint Genome Institute"/>
            <person name="Haitjema C.H."/>
            <person name="Gilmore S.P."/>
            <person name="Henske J.K."/>
            <person name="Solomon K.V."/>
            <person name="De Groot R."/>
            <person name="Kuo A."/>
            <person name="Mondo S.J."/>
            <person name="Salamov A.A."/>
            <person name="Labutti K."/>
            <person name="Zhao Z."/>
            <person name="Chiniquy J."/>
            <person name="Barry K."/>
            <person name="Brewer H.M."/>
            <person name="Purvine S.O."/>
            <person name="Wright A.T."/>
            <person name="Boxma B."/>
            <person name="Van Alen T."/>
            <person name="Hackstein J.H."/>
            <person name="Baker S.E."/>
            <person name="Grigoriev I.V."/>
            <person name="O'Malley M.A."/>
        </authorList>
    </citation>
    <scope>NUCLEOTIDE SEQUENCE [LARGE SCALE GENOMIC DNA]</scope>
    <source>
        <strain evidence="2 3">S4</strain>
    </source>
</reference>